<keyword evidence="1" id="KW-0805">Transcription regulation</keyword>
<dbReference type="Gene3D" id="1.10.357.10">
    <property type="entry name" value="Tetracycline Repressor, domain 2"/>
    <property type="match status" value="1"/>
</dbReference>
<sequence length="210" mass="23698">MSKSVFTVHRRTQADRSAVTRKKIIEATVLLLQTQGYAATTLQRIAKTAGVSLGALQHHYPTKAQVMAMVLRHYALRRAQLYRLAMRGRTLPEQRVEAMLDAMWSLVSEGPDFVATVEIELARRSDPELAAATEPVLARIDQFMAGWLSGTRNGLPEQKFMTLRLLNTTFLRGMAVEISRGVSLDELAEAYALWRHFSRSEIMKIVHQMS</sequence>
<proteinExistence type="predicted"/>
<keyword evidence="3" id="KW-0804">Transcription</keyword>
<comment type="caution">
    <text evidence="6">The sequence shown here is derived from an EMBL/GenBank/DDBJ whole genome shotgun (WGS) entry which is preliminary data.</text>
</comment>
<name>A0ABT3Q8P4_9PROT</name>
<feature type="domain" description="HTH tetR-type" evidence="5">
    <location>
        <begin position="18"/>
        <end position="78"/>
    </location>
</feature>
<evidence type="ECO:0000259" key="5">
    <source>
        <dbReference type="PROSITE" id="PS50977"/>
    </source>
</evidence>
<reference evidence="6 7" key="1">
    <citation type="submission" date="2022-11" db="EMBL/GenBank/DDBJ databases">
        <title>Genome sequencing of Acetobacter type strain.</title>
        <authorList>
            <person name="Heo J."/>
            <person name="Lee D."/>
            <person name="Han B.-H."/>
            <person name="Hong S.-B."/>
            <person name="Kwon S.-W."/>
        </authorList>
    </citation>
    <scope>NUCLEOTIDE SEQUENCE [LARGE SCALE GENOMIC DNA]</scope>
    <source>
        <strain evidence="6 7">KACC 21251</strain>
    </source>
</reference>
<accession>A0ABT3Q8P4</accession>
<feature type="DNA-binding region" description="H-T-H motif" evidence="4">
    <location>
        <begin position="41"/>
        <end position="60"/>
    </location>
</feature>
<dbReference type="PANTHER" id="PTHR47506">
    <property type="entry name" value="TRANSCRIPTIONAL REGULATORY PROTEIN"/>
    <property type="match status" value="1"/>
</dbReference>
<dbReference type="PROSITE" id="PS50977">
    <property type="entry name" value="HTH_TETR_2"/>
    <property type="match status" value="1"/>
</dbReference>
<dbReference type="Pfam" id="PF00440">
    <property type="entry name" value="TetR_N"/>
    <property type="match status" value="1"/>
</dbReference>
<evidence type="ECO:0000313" key="7">
    <source>
        <dbReference type="Proteomes" id="UP001526446"/>
    </source>
</evidence>
<evidence type="ECO:0000256" key="1">
    <source>
        <dbReference type="ARBA" id="ARBA00023015"/>
    </source>
</evidence>
<evidence type="ECO:0000256" key="4">
    <source>
        <dbReference type="PROSITE-ProRule" id="PRU00335"/>
    </source>
</evidence>
<dbReference type="InterPro" id="IPR009057">
    <property type="entry name" value="Homeodomain-like_sf"/>
</dbReference>
<dbReference type="RefSeq" id="WP_242007295.1">
    <property type="nucleotide sequence ID" value="NZ_JAPIUX010000011.1"/>
</dbReference>
<dbReference type="SUPFAM" id="SSF46689">
    <property type="entry name" value="Homeodomain-like"/>
    <property type="match status" value="1"/>
</dbReference>
<gene>
    <name evidence="6" type="ORF">OQ252_09655</name>
</gene>
<dbReference type="PRINTS" id="PR00455">
    <property type="entry name" value="HTHTETR"/>
</dbReference>
<evidence type="ECO:0000256" key="3">
    <source>
        <dbReference type="ARBA" id="ARBA00023163"/>
    </source>
</evidence>
<dbReference type="EMBL" id="JAPIUX010000011">
    <property type="protein sequence ID" value="MCX2561657.1"/>
    <property type="molecule type" value="Genomic_DNA"/>
</dbReference>
<keyword evidence="7" id="KW-1185">Reference proteome</keyword>
<protein>
    <submittedName>
        <fullName evidence="6">TetR/AcrR family transcriptional regulator</fullName>
    </submittedName>
</protein>
<keyword evidence="2 4" id="KW-0238">DNA-binding</keyword>
<dbReference type="PANTHER" id="PTHR47506:SF1">
    <property type="entry name" value="HTH-TYPE TRANSCRIPTIONAL REGULATOR YJDC"/>
    <property type="match status" value="1"/>
</dbReference>
<evidence type="ECO:0000256" key="2">
    <source>
        <dbReference type="ARBA" id="ARBA00023125"/>
    </source>
</evidence>
<evidence type="ECO:0000313" key="6">
    <source>
        <dbReference type="EMBL" id="MCX2561657.1"/>
    </source>
</evidence>
<dbReference type="InterPro" id="IPR001647">
    <property type="entry name" value="HTH_TetR"/>
</dbReference>
<organism evidence="6 7">
    <name type="scientific">Acetobacter farinalis</name>
    <dbReference type="NCBI Taxonomy" id="1260984"/>
    <lineage>
        <taxon>Bacteria</taxon>
        <taxon>Pseudomonadati</taxon>
        <taxon>Pseudomonadota</taxon>
        <taxon>Alphaproteobacteria</taxon>
        <taxon>Acetobacterales</taxon>
        <taxon>Acetobacteraceae</taxon>
        <taxon>Acetobacter</taxon>
    </lineage>
</organism>
<dbReference type="Proteomes" id="UP001526446">
    <property type="component" value="Unassembled WGS sequence"/>
</dbReference>